<comment type="similarity">
    <text evidence="1">Belongs to the short-chain dehydrogenases/reductases (SDR) family.</text>
</comment>
<name>A0AAD5XR25_9FUNG</name>
<dbReference type="PANTHER" id="PTHR24320">
    <property type="entry name" value="RETINOL DEHYDROGENASE"/>
    <property type="match status" value="1"/>
</dbReference>
<comment type="caution">
    <text evidence="3">The sequence shown here is derived from an EMBL/GenBank/DDBJ whole genome shotgun (WGS) entry which is preliminary data.</text>
</comment>
<evidence type="ECO:0000313" key="4">
    <source>
        <dbReference type="Proteomes" id="UP001212152"/>
    </source>
</evidence>
<protein>
    <submittedName>
        <fullName evidence="3">Uncharacterized protein</fullName>
    </submittedName>
</protein>
<accession>A0AAD5XR25</accession>
<dbReference type="AlphaFoldDB" id="A0AAD5XR25"/>
<dbReference type="PANTHER" id="PTHR24320:SF148">
    <property type="entry name" value="NAD(P)-BINDING ROSSMANN-FOLD SUPERFAMILY PROTEIN"/>
    <property type="match status" value="1"/>
</dbReference>
<dbReference type="GO" id="GO:0016491">
    <property type="term" value="F:oxidoreductase activity"/>
    <property type="evidence" value="ECO:0007669"/>
    <property type="project" value="UniProtKB-KW"/>
</dbReference>
<dbReference type="SUPFAM" id="SSF51735">
    <property type="entry name" value="NAD(P)-binding Rossmann-fold domains"/>
    <property type="match status" value="1"/>
</dbReference>
<proteinExistence type="inferred from homology"/>
<dbReference type="InterPro" id="IPR036291">
    <property type="entry name" value="NAD(P)-bd_dom_sf"/>
</dbReference>
<keyword evidence="2" id="KW-0560">Oxidoreductase</keyword>
<gene>
    <name evidence="3" type="ORF">HDU87_000076</name>
</gene>
<sequence>MSKVVLITGANVGIGKDCARQLALRGDVGKIYLGCRNATRAAEAQKDLEQTTGKTIFEVLIIDVSDLDSVRAAVAKVDQPIDWLIMNAGGMVGATAMEKTSYGVTEMTAVNLLGHVLLLESLLARKLLREVAILLGSEASVGVPKMGIKAPVWSSGSVDEFASALDGSFCTNNNTKPDHMLHYGQVKYVGTLWMAHLARSHPEIKFLTISPGSTKGTQAAASLPPVLRFVVNYIANPIVLPLLGMAHSLETGTARIVAGVDSPDLKSGHFYASKKGHLSGPVVDQGDIIPDVLNTTYQDNASEAIHKFIKA</sequence>
<dbReference type="Proteomes" id="UP001212152">
    <property type="component" value="Unassembled WGS sequence"/>
</dbReference>
<dbReference type="Pfam" id="PF00106">
    <property type="entry name" value="adh_short"/>
    <property type="match status" value="1"/>
</dbReference>
<organism evidence="3 4">
    <name type="scientific">Geranomyces variabilis</name>
    <dbReference type="NCBI Taxonomy" id="109894"/>
    <lineage>
        <taxon>Eukaryota</taxon>
        <taxon>Fungi</taxon>
        <taxon>Fungi incertae sedis</taxon>
        <taxon>Chytridiomycota</taxon>
        <taxon>Chytridiomycota incertae sedis</taxon>
        <taxon>Chytridiomycetes</taxon>
        <taxon>Spizellomycetales</taxon>
        <taxon>Powellomycetaceae</taxon>
        <taxon>Geranomyces</taxon>
    </lineage>
</organism>
<keyword evidence="4" id="KW-1185">Reference proteome</keyword>
<evidence type="ECO:0000256" key="1">
    <source>
        <dbReference type="ARBA" id="ARBA00006484"/>
    </source>
</evidence>
<dbReference type="Gene3D" id="3.40.50.720">
    <property type="entry name" value="NAD(P)-binding Rossmann-like Domain"/>
    <property type="match status" value="1"/>
</dbReference>
<evidence type="ECO:0000313" key="3">
    <source>
        <dbReference type="EMBL" id="KAJ3185455.1"/>
    </source>
</evidence>
<evidence type="ECO:0000256" key="2">
    <source>
        <dbReference type="ARBA" id="ARBA00023002"/>
    </source>
</evidence>
<dbReference type="PRINTS" id="PR00081">
    <property type="entry name" value="GDHRDH"/>
</dbReference>
<reference evidence="3" key="1">
    <citation type="submission" date="2020-05" db="EMBL/GenBank/DDBJ databases">
        <title>Phylogenomic resolution of chytrid fungi.</title>
        <authorList>
            <person name="Stajich J.E."/>
            <person name="Amses K."/>
            <person name="Simmons R."/>
            <person name="Seto K."/>
            <person name="Myers J."/>
            <person name="Bonds A."/>
            <person name="Quandt C.A."/>
            <person name="Barry K."/>
            <person name="Liu P."/>
            <person name="Grigoriev I."/>
            <person name="Longcore J.E."/>
            <person name="James T.Y."/>
        </authorList>
    </citation>
    <scope>NUCLEOTIDE SEQUENCE</scope>
    <source>
        <strain evidence="3">JEL0379</strain>
    </source>
</reference>
<dbReference type="InterPro" id="IPR002347">
    <property type="entry name" value="SDR_fam"/>
</dbReference>
<dbReference type="EMBL" id="JADGJQ010000001">
    <property type="protein sequence ID" value="KAJ3185455.1"/>
    <property type="molecule type" value="Genomic_DNA"/>
</dbReference>